<protein>
    <submittedName>
        <fullName evidence="11">Transcription factor MYB72</fullName>
    </submittedName>
</protein>
<gene>
    <name evidence="11" type="primary">LOC115737466</name>
</gene>
<comment type="subcellular location">
    <subcellularLocation>
        <location evidence="1">Nucleus</location>
    </subcellularLocation>
</comment>
<reference evidence="10" key="1">
    <citation type="submission" date="2025-05" db="UniProtKB">
        <authorList>
            <consortium name="RefSeq"/>
        </authorList>
    </citation>
    <scope>NUCLEOTIDE SEQUENCE [LARGE SCALE GENOMIC DNA]</scope>
</reference>
<dbReference type="SUPFAM" id="SSF46689">
    <property type="entry name" value="Homeodomain-like"/>
    <property type="match status" value="1"/>
</dbReference>
<feature type="domain" description="Myb-like" evidence="8">
    <location>
        <begin position="9"/>
        <end position="61"/>
    </location>
</feature>
<proteinExistence type="predicted"/>
<dbReference type="Gene3D" id="1.10.10.60">
    <property type="entry name" value="Homeodomain-like"/>
    <property type="match status" value="2"/>
</dbReference>
<evidence type="ECO:0000313" key="10">
    <source>
        <dbReference type="Proteomes" id="UP000827889"/>
    </source>
</evidence>
<evidence type="ECO:0000256" key="2">
    <source>
        <dbReference type="ARBA" id="ARBA00022737"/>
    </source>
</evidence>
<reference evidence="11" key="2">
    <citation type="submission" date="2025-08" db="UniProtKB">
        <authorList>
            <consortium name="RefSeq"/>
        </authorList>
    </citation>
    <scope>IDENTIFICATION</scope>
    <source>
        <tissue evidence="11">Leaf</tissue>
    </source>
</reference>
<evidence type="ECO:0000256" key="3">
    <source>
        <dbReference type="ARBA" id="ARBA00023015"/>
    </source>
</evidence>
<sequence length="404" mass="44720">MGHHSCCNKQKVKRGLWSPEEDEKLINYISTYGHGCWSSVPKHAGLQRCGKSCRLRWINYLRPDLKRGSFSQQEAALIIELHSILGNRWAQIAKHLPGRTDNEVKNFWNSSIKKKLMSHDHHHHHHHHVIHNPYAADQEGFFSLLSNPSLILASPVQDQVYFPTPNSNTASTIPHVMQNLCQGNFEFDPSQQQEMPNFGFDHLVHYPHQISHLSGSNLASLYDQGLSFGHPLHQVIGPNQEDRPFRSEGAEHYADNGDNKIVDPSEILQPCGEYSPMLLAMPKLCDIIDSGFCNIPVTTSSSSSSQEMLLDPLGAKLSASSCLLLPTASSASCQDIYPPYISTAINQTGCNYAVDASVMSPSSSSSLVADLSSSGPFGMNPSLTSTWDQQTTLDSKKEQIMWGG</sequence>
<dbReference type="GO" id="GO:0005634">
    <property type="term" value="C:nucleus"/>
    <property type="evidence" value="ECO:0007669"/>
    <property type="project" value="UniProtKB-SubCell"/>
</dbReference>
<keyword evidence="5" id="KW-0804">Transcription</keyword>
<keyword evidence="3" id="KW-0805">Transcription regulation</keyword>
<dbReference type="InterPro" id="IPR017930">
    <property type="entry name" value="Myb_dom"/>
</dbReference>
<evidence type="ECO:0000256" key="1">
    <source>
        <dbReference type="ARBA" id="ARBA00004123"/>
    </source>
</evidence>
<evidence type="ECO:0000259" key="9">
    <source>
        <dbReference type="PROSITE" id="PS51294"/>
    </source>
</evidence>
<name>A0A8B8NUC0_9MYRT</name>
<accession>A0A8B8NUC0</accession>
<feature type="compositionally biased region" description="Polar residues" evidence="7">
    <location>
        <begin position="384"/>
        <end position="393"/>
    </location>
</feature>
<dbReference type="AlphaFoldDB" id="A0A8B8NUC0"/>
<dbReference type="InterPro" id="IPR001005">
    <property type="entry name" value="SANT/Myb"/>
</dbReference>
<evidence type="ECO:0000256" key="6">
    <source>
        <dbReference type="ARBA" id="ARBA00023242"/>
    </source>
</evidence>
<dbReference type="RefSeq" id="XP_030525443.1">
    <property type="nucleotide sequence ID" value="XM_030669583.2"/>
</dbReference>
<dbReference type="CDD" id="cd00167">
    <property type="entry name" value="SANT"/>
    <property type="match status" value="2"/>
</dbReference>
<dbReference type="PROSITE" id="PS50090">
    <property type="entry name" value="MYB_LIKE"/>
    <property type="match status" value="2"/>
</dbReference>
<evidence type="ECO:0000259" key="8">
    <source>
        <dbReference type="PROSITE" id="PS50090"/>
    </source>
</evidence>
<feature type="compositionally biased region" description="Basic and acidic residues" evidence="7">
    <location>
        <begin position="394"/>
        <end position="404"/>
    </location>
</feature>
<feature type="domain" description="HTH myb-type" evidence="9">
    <location>
        <begin position="66"/>
        <end position="116"/>
    </location>
</feature>
<feature type="domain" description="HTH myb-type" evidence="9">
    <location>
        <begin position="9"/>
        <end position="65"/>
    </location>
</feature>
<dbReference type="PANTHER" id="PTHR47997:SF87">
    <property type="entry name" value="TRANSCRIPTION FACTOR MYB26"/>
    <property type="match status" value="1"/>
</dbReference>
<dbReference type="FunFam" id="1.10.10.60:FF:000140">
    <property type="entry name" value="Myb transcription factor"/>
    <property type="match status" value="1"/>
</dbReference>
<dbReference type="Pfam" id="PF00249">
    <property type="entry name" value="Myb_DNA-binding"/>
    <property type="match status" value="2"/>
</dbReference>
<feature type="domain" description="Myb-like" evidence="8">
    <location>
        <begin position="62"/>
        <end position="112"/>
    </location>
</feature>
<keyword evidence="6" id="KW-0539">Nucleus</keyword>
<keyword evidence="4" id="KW-0238">DNA-binding</keyword>
<dbReference type="SMART" id="SM00717">
    <property type="entry name" value="SANT"/>
    <property type="match status" value="2"/>
</dbReference>
<dbReference type="Proteomes" id="UP000827889">
    <property type="component" value="Chromosome 2"/>
</dbReference>
<organism evidence="10 11">
    <name type="scientific">Rhodamnia argentea</name>
    <dbReference type="NCBI Taxonomy" id="178133"/>
    <lineage>
        <taxon>Eukaryota</taxon>
        <taxon>Viridiplantae</taxon>
        <taxon>Streptophyta</taxon>
        <taxon>Embryophyta</taxon>
        <taxon>Tracheophyta</taxon>
        <taxon>Spermatophyta</taxon>
        <taxon>Magnoliopsida</taxon>
        <taxon>eudicotyledons</taxon>
        <taxon>Gunneridae</taxon>
        <taxon>Pentapetalae</taxon>
        <taxon>rosids</taxon>
        <taxon>malvids</taxon>
        <taxon>Myrtales</taxon>
        <taxon>Myrtaceae</taxon>
        <taxon>Myrtoideae</taxon>
        <taxon>Myrteae</taxon>
        <taxon>Australasian group</taxon>
        <taxon>Rhodamnia</taxon>
    </lineage>
</organism>
<keyword evidence="10" id="KW-1185">Reference proteome</keyword>
<dbReference type="FunFam" id="1.10.10.60:FF:000185">
    <property type="entry name" value="MYB transcription factor"/>
    <property type="match status" value="1"/>
</dbReference>
<evidence type="ECO:0000256" key="7">
    <source>
        <dbReference type="SAM" id="MobiDB-lite"/>
    </source>
</evidence>
<dbReference type="OrthoDB" id="2143914at2759"/>
<dbReference type="KEGG" id="rarg:115737466"/>
<dbReference type="InterPro" id="IPR009057">
    <property type="entry name" value="Homeodomain-like_sf"/>
</dbReference>
<dbReference type="PROSITE" id="PS51294">
    <property type="entry name" value="HTH_MYB"/>
    <property type="match status" value="2"/>
</dbReference>
<dbReference type="InterPro" id="IPR051953">
    <property type="entry name" value="Plant_SW-associated_TFs"/>
</dbReference>
<evidence type="ECO:0000313" key="11">
    <source>
        <dbReference type="RefSeq" id="XP_030525443.1"/>
    </source>
</evidence>
<evidence type="ECO:0000256" key="5">
    <source>
        <dbReference type="ARBA" id="ARBA00023163"/>
    </source>
</evidence>
<dbReference type="GO" id="GO:0003677">
    <property type="term" value="F:DNA binding"/>
    <property type="evidence" value="ECO:0007669"/>
    <property type="project" value="UniProtKB-KW"/>
</dbReference>
<feature type="region of interest" description="Disordered" evidence="7">
    <location>
        <begin position="384"/>
        <end position="404"/>
    </location>
</feature>
<keyword evidence="2" id="KW-0677">Repeat</keyword>
<dbReference type="GeneID" id="115737466"/>
<dbReference type="PANTHER" id="PTHR47997">
    <property type="entry name" value="MYB DOMAIN PROTEIN 55"/>
    <property type="match status" value="1"/>
</dbReference>
<evidence type="ECO:0000256" key="4">
    <source>
        <dbReference type="ARBA" id="ARBA00023125"/>
    </source>
</evidence>